<accession>A0A0J9E2F4</accession>
<evidence type="ECO:0000313" key="2">
    <source>
        <dbReference type="Proteomes" id="UP000037178"/>
    </source>
</evidence>
<dbReference type="Proteomes" id="UP000037178">
    <property type="component" value="Unassembled WGS sequence"/>
</dbReference>
<dbReference type="EMBL" id="LFTY01000002">
    <property type="protein sequence ID" value="KMW57041.1"/>
    <property type="molecule type" value="Genomic_DNA"/>
</dbReference>
<dbReference type="RefSeq" id="WP_235438959.1">
    <property type="nucleotide sequence ID" value="NZ_LFTY01000002.1"/>
</dbReference>
<organism evidence="1 2">
    <name type="scientific">Candidatus Rhodobacter oscarellae</name>
    <dbReference type="NCBI Taxonomy" id="1675527"/>
    <lineage>
        <taxon>Bacteria</taxon>
        <taxon>Pseudomonadati</taxon>
        <taxon>Pseudomonadota</taxon>
        <taxon>Alphaproteobacteria</taxon>
        <taxon>Rhodobacterales</taxon>
        <taxon>Rhodobacter group</taxon>
        <taxon>Rhodobacter</taxon>
    </lineage>
</organism>
<proteinExistence type="predicted"/>
<reference evidence="1 2" key="1">
    <citation type="submission" date="2015-06" db="EMBL/GenBank/DDBJ databases">
        <title>Draft genome sequence of an Alphaproteobacteria species associated to the Mediterranean sponge Oscarella lobularis.</title>
        <authorList>
            <person name="Jourda C."/>
            <person name="Santini S."/>
            <person name="Claverie J.-M."/>
        </authorList>
    </citation>
    <scope>NUCLEOTIDE SEQUENCE [LARGE SCALE GENOMIC DNA]</scope>
    <source>
        <strain evidence="1">IGS</strain>
    </source>
</reference>
<dbReference type="AlphaFoldDB" id="A0A0J9E2F4"/>
<sequence>MAVLGASNSGFATVLGGEIQRQTGQGSFVKLQTDQPFDVGEDNFNTDHLYAFDEDQNITLDRDIRVDIGGVAGQIAKETVVASHYVFFDSWDGVHIGYVDFDAPILGIAALPQSLDATDFLANTNVNYISTDLRGLERGDHVWVDADNPERLWVYWAGSSPGDYIRVFTERSPGALMM</sequence>
<gene>
    <name evidence="1" type="ORF">AIOL_001999</name>
</gene>
<name>A0A0J9E2F4_9RHOB</name>
<comment type="caution">
    <text evidence="1">The sequence shown here is derived from an EMBL/GenBank/DDBJ whole genome shotgun (WGS) entry which is preliminary data.</text>
</comment>
<protein>
    <submittedName>
        <fullName evidence="1">Uncharacterized protein</fullName>
    </submittedName>
</protein>
<evidence type="ECO:0000313" key="1">
    <source>
        <dbReference type="EMBL" id="KMW57041.1"/>
    </source>
</evidence>
<keyword evidence="2" id="KW-1185">Reference proteome</keyword>
<dbReference type="PATRIC" id="fig|1675527.3.peg.2104"/>